<keyword evidence="1" id="KW-0812">Transmembrane</keyword>
<keyword evidence="3" id="KW-1185">Reference proteome</keyword>
<dbReference type="RefSeq" id="WP_311402827.1">
    <property type="nucleotide sequence ID" value="NZ_JAVRBG010000026.1"/>
</dbReference>
<dbReference type="InterPro" id="IPR012337">
    <property type="entry name" value="RNaseH-like_sf"/>
</dbReference>
<feature type="transmembrane region" description="Helical" evidence="1">
    <location>
        <begin position="59"/>
        <end position="76"/>
    </location>
</feature>
<dbReference type="SUPFAM" id="SSF53098">
    <property type="entry name" value="Ribonuclease H-like"/>
    <property type="match status" value="1"/>
</dbReference>
<keyword evidence="1" id="KW-0472">Membrane</keyword>
<dbReference type="Proteomes" id="UP001182991">
    <property type="component" value="Unassembled WGS sequence"/>
</dbReference>
<gene>
    <name evidence="2" type="ORF">RLT85_14820</name>
</gene>
<dbReference type="EMBL" id="JAVRBG010000026">
    <property type="protein sequence ID" value="MDT0295903.1"/>
    <property type="molecule type" value="Genomic_DNA"/>
</dbReference>
<comment type="caution">
    <text evidence="2">The sequence shown here is derived from an EMBL/GenBank/DDBJ whole genome shotgun (WGS) entry which is preliminary data.</text>
</comment>
<name>A0ABU2KMG4_9FLAO</name>
<organism evidence="2 3">
    <name type="scientific">Mesonia ostreae</name>
    <dbReference type="NCBI Taxonomy" id="861110"/>
    <lineage>
        <taxon>Bacteria</taxon>
        <taxon>Pseudomonadati</taxon>
        <taxon>Bacteroidota</taxon>
        <taxon>Flavobacteriia</taxon>
        <taxon>Flavobacteriales</taxon>
        <taxon>Flavobacteriaceae</taxon>
        <taxon>Mesonia</taxon>
    </lineage>
</organism>
<dbReference type="InterPro" id="IPR036397">
    <property type="entry name" value="RNaseH_sf"/>
</dbReference>
<reference evidence="3" key="1">
    <citation type="submission" date="2023-07" db="EMBL/GenBank/DDBJ databases">
        <title>Isolating and identifying novel microbial strains from the Mariana Trench.</title>
        <authorList>
            <person name="Fu H."/>
        </authorList>
    </citation>
    <scope>NUCLEOTIDE SEQUENCE [LARGE SCALE GENOMIC DNA]</scope>
    <source>
        <strain evidence="3">T-y2</strain>
    </source>
</reference>
<keyword evidence="1" id="KW-1133">Transmembrane helix</keyword>
<dbReference type="Gene3D" id="3.30.420.10">
    <property type="entry name" value="Ribonuclease H-like superfamily/Ribonuclease H"/>
    <property type="match status" value="1"/>
</dbReference>
<evidence type="ECO:0000313" key="3">
    <source>
        <dbReference type="Proteomes" id="UP001182991"/>
    </source>
</evidence>
<feature type="transmembrane region" description="Helical" evidence="1">
    <location>
        <begin position="82"/>
        <end position="97"/>
    </location>
</feature>
<accession>A0ABU2KMG4</accession>
<sequence>MSRILGLDLGTNSIGWALIENMNVVEMGVSLFPEKRSTQRNIKSKTTELLTVIRKNRQLISLSTLTIFLFIMAILMPAFWQFWVNLAIAGIYTILTIKRKK</sequence>
<protein>
    <submittedName>
        <fullName evidence="2">Uncharacterized protein</fullName>
    </submittedName>
</protein>
<evidence type="ECO:0000313" key="2">
    <source>
        <dbReference type="EMBL" id="MDT0295903.1"/>
    </source>
</evidence>
<proteinExistence type="predicted"/>
<evidence type="ECO:0000256" key="1">
    <source>
        <dbReference type="SAM" id="Phobius"/>
    </source>
</evidence>